<dbReference type="AlphaFoldDB" id="A0A845A8N6"/>
<dbReference type="OrthoDB" id="9764248at2"/>
<dbReference type="RefSeq" id="WP_131453201.1">
    <property type="nucleotide sequence ID" value="NZ_BMJK01000001.1"/>
</dbReference>
<gene>
    <name evidence="2" type="ORF">GRI62_09935</name>
</gene>
<comment type="caution">
    <text evidence="2">The sequence shown here is derived from an EMBL/GenBank/DDBJ whole genome shotgun (WGS) entry which is preliminary data.</text>
</comment>
<organism evidence="2 3">
    <name type="scientific">Aurantiacibacter arachoides</name>
    <dbReference type="NCBI Taxonomy" id="1850444"/>
    <lineage>
        <taxon>Bacteria</taxon>
        <taxon>Pseudomonadati</taxon>
        <taxon>Pseudomonadota</taxon>
        <taxon>Alphaproteobacteria</taxon>
        <taxon>Sphingomonadales</taxon>
        <taxon>Erythrobacteraceae</taxon>
        <taxon>Aurantiacibacter</taxon>
    </lineage>
</organism>
<dbReference type="Proteomes" id="UP000460626">
    <property type="component" value="Unassembled WGS sequence"/>
</dbReference>
<evidence type="ECO:0000256" key="1">
    <source>
        <dbReference type="SAM" id="MobiDB-lite"/>
    </source>
</evidence>
<evidence type="ECO:0000313" key="3">
    <source>
        <dbReference type="Proteomes" id="UP000460626"/>
    </source>
</evidence>
<reference evidence="2 3" key="1">
    <citation type="submission" date="2019-12" db="EMBL/GenBank/DDBJ databases">
        <title>Genomic-based taxomic classification of the family Erythrobacteraceae.</title>
        <authorList>
            <person name="Xu L."/>
        </authorList>
    </citation>
    <scope>NUCLEOTIDE SEQUENCE [LARGE SCALE GENOMIC DNA]</scope>
    <source>
        <strain evidence="2 3">RC4-10-4</strain>
    </source>
</reference>
<protein>
    <submittedName>
        <fullName evidence="2">Uncharacterized protein</fullName>
    </submittedName>
</protein>
<dbReference type="EMBL" id="WTYH01000001">
    <property type="protein sequence ID" value="MXO93919.1"/>
    <property type="molecule type" value="Genomic_DNA"/>
</dbReference>
<evidence type="ECO:0000313" key="2">
    <source>
        <dbReference type="EMBL" id="MXO93919.1"/>
    </source>
</evidence>
<keyword evidence="3" id="KW-1185">Reference proteome</keyword>
<feature type="compositionally biased region" description="Basic and acidic residues" evidence="1">
    <location>
        <begin position="61"/>
        <end position="70"/>
    </location>
</feature>
<accession>A0A845A8N6</accession>
<sequence>MKELRAPTSDIAATLLRAPYDYVRRTCGDLGSDLFEARLLLRRTTCMPGSRAAAFGDDPAGENKERDFRKARGPALPFSGSGERQQTERIHDCVRRIVEPVGEQCIGFDKVACRKQSTGCDIELQDEP</sequence>
<name>A0A845A8N6_9SPHN</name>
<feature type="region of interest" description="Disordered" evidence="1">
    <location>
        <begin position="51"/>
        <end position="89"/>
    </location>
</feature>
<proteinExistence type="predicted"/>